<evidence type="ECO:0000259" key="3">
    <source>
        <dbReference type="Pfam" id="PF01883"/>
    </source>
</evidence>
<evidence type="ECO:0000313" key="5">
    <source>
        <dbReference type="Proteomes" id="UP000823046"/>
    </source>
</evidence>
<evidence type="ECO:0000256" key="2">
    <source>
        <dbReference type="ARBA" id="ARBA00022829"/>
    </source>
</evidence>
<dbReference type="InterPro" id="IPR002744">
    <property type="entry name" value="MIP18-like"/>
</dbReference>
<dbReference type="EMBL" id="JADAQX010000120">
    <property type="protein sequence ID" value="KAF8821840.1"/>
    <property type="molecule type" value="Genomic_DNA"/>
</dbReference>
<evidence type="ECO:0000313" key="4">
    <source>
        <dbReference type="EMBL" id="KAF8821840.1"/>
    </source>
</evidence>
<dbReference type="Proteomes" id="UP000823046">
    <property type="component" value="Unassembled WGS sequence"/>
</dbReference>
<keyword evidence="2" id="KW-0159">Chromosome partition</keyword>
<comment type="similarity">
    <text evidence="1">Belongs to the MIP18 family.</text>
</comment>
<feature type="non-terminal residue" evidence="4">
    <location>
        <position position="1"/>
    </location>
</feature>
<evidence type="ECO:0000256" key="1">
    <source>
        <dbReference type="ARBA" id="ARBA00010381"/>
    </source>
</evidence>
<dbReference type="InterPro" id="IPR034904">
    <property type="entry name" value="FSCA_dom_sf"/>
</dbReference>
<organism evidence="4 5">
    <name type="scientific">Cardiosporidium cionae</name>
    <dbReference type="NCBI Taxonomy" id="476202"/>
    <lineage>
        <taxon>Eukaryota</taxon>
        <taxon>Sar</taxon>
        <taxon>Alveolata</taxon>
        <taxon>Apicomplexa</taxon>
        <taxon>Aconoidasida</taxon>
        <taxon>Nephromycida</taxon>
        <taxon>Cardiosporidium</taxon>
    </lineage>
</organism>
<gene>
    <name evidence="4" type="ORF">IE077_001493</name>
</gene>
<accession>A0ABQ7JCW9</accession>
<sequence length="350" mass="40388">RVWNVVLEVTISSLQRYCRCSDSFPYAFEAFAGPSTTIFSSYLDSTASELNTTAIFLLRIGIDSLSAVFLGNYSEGDQLHFFCSFCSMTTILDNPTPTVFANSTVEDISLESILELCRENGWNQSDRFSRKNFFNFVVFAIACKTESRPSLFFQPYTAFDVYIFVYICERIVQEIFEIVRNLNDPEHPYTLEQLKVVQEDMITIDEENQCVHVRYTPTIPHCSQATLIGLMMRVKLMRCLPERFKIDVQITPGAHDTEEAVNKQLNDKERVAAALENPSLQAVINRGEYPCGVALKRKYEKSHFQNIPERSWFLKVNNRIHRTVFMWNLSHGACQTICRYIFLMELDLLT</sequence>
<proteinExistence type="inferred from homology"/>
<dbReference type="PANTHER" id="PTHR12377:SF0">
    <property type="entry name" value="CYTOSOLIC IRON-SULFUR ASSEMBLY COMPONENT 2B"/>
    <property type="match status" value="1"/>
</dbReference>
<protein>
    <recommendedName>
        <fullName evidence="3">MIP18 family-like domain-containing protein</fullName>
    </recommendedName>
</protein>
<dbReference type="InterPro" id="IPR039796">
    <property type="entry name" value="MIP18"/>
</dbReference>
<dbReference type="Pfam" id="PF01883">
    <property type="entry name" value="FeS_assembly_P"/>
    <property type="match status" value="1"/>
</dbReference>
<dbReference type="SUPFAM" id="SSF117916">
    <property type="entry name" value="Fe-S cluster assembly (FSCA) domain-like"/>
    <property type="match status" value="1"/>
</dbReference>
<dbReference type="PANTHER" id="PTHR12377">
    <property type="entry name" value="CYTOSOLIC IRON-SULFUR ASSEMBLY COMPONENT 2B-RELATED"/>
    <property type="match status" value="1"/>
</dbReference>
<comment type="caution">
    <text evidence="4">The sequence shown here is derived from an EMBL/GenBank/DDBJ whole genome shotgun (WGS) entry which is preliminary data.</text>
</comment>
<feature type="non-terminal residue" evidence="4">
    <location>
        <position position="350"/>
    </location>
</feature>
<dbReference type="Gene3D" id="3.30.300.130">
    <property type="entry name" value="Fe-S cluster assembly (FSCA)"/>
    <property type="match status" value="1"/>
</dbReference>
<reference evidence="4 5" key="1">
    <citation type="journal article" date="2020" name="bioRxiv">
        <title>Metabolic contributions of an alphaproteobacterial endosymbiont in the apicomplexan Cardiosporidium cionae.</title>
        <authorList>
            <person name="Hunter E.S."/>
            <person name="Paight C.J."/>
            <person name="Lane C.E."/>
        </authorList>
    </citation>
    <scope>NUCLEOTIDE SEQUENCE [LARGE SCALE GENOMIC DNA]</scope>
    <source>
        <strain evidence="4">ESH_2018</strain>
    </source>
</reference>
<feature type="domain" description="MIP18 family-like" evidence="3">
    <location>
        <begin position="173"/>
        <end position="245"/>
    </location>
</feature>
<dbReference type="Gene3D" id="6.10.250.1280">
    <property type="match status" value="1"/>
</dbReference>
<name>A0ABQ7JCW9_9APIC</name>
<keyword evidence="5" id="KW-1185">Reference proteome</keyword>